<comment type="similarity">
    <text evidence="1">In the C-terminal section; belongs to the phosphoglycerate mutase family.</text>
</comment>
<dbReference type="STRING" id="1314771.A0A197JX85"/>
<protein>
    <recommendedName>
        <fullName evidence="2">fructose-2,6-bisphosphate 2-phosphatase</fullName>
        <ecNumber evidence="2">3.1.3.46</ecNumber>
    </recommendedName>
</protein>
<organism evidence="8 9">
    <name type="scientific">Linnemannia elongata AG-77</name>
    <dbReference type="NCBI Taxonomy" id="1314771"/>
    <lineage>
        <taxon>Eukaryota</taxon>
        <taxon>Fungi</taxon>
        <taxon>Fungi incertae sedis</taxon>
        <taxon>Mucoromycota</taxon>
        <taxon>Mortierellomycotina</taxon>
        <taxon>Mortierellomycetes</taxon>
        <taxon>Mortierellales</taxon>
        <taxon>Mortierellaceae</taxon>
        <taxon>Linnemannia</taxon>
    </lineage>
</organism>
<evidence type="ECO:0000256" key="2">
    <source>
        <dbReference type="ARBA" id="ARBA00013067"/>
    </source>
</evidence>
<dbReference type="Gene3D" id="3.40.50.1240">
    <property type="entry name" value="Phosphoglycerate mutase-like"/>
    <property type="match status" value="1"/>
</dbReference>
<dbReference type="EMBL" id="KV442040">
    <property type="protein sequence ID" value="OAQ29563.1"/>
    <property type="molecule type" value="Genomic_DNA"/>
</dbReference>
<dbReference type="GO" id="GO:0003873">
    <property type="term" value="F:6-phosphofructo-2-kinase activity"/>
    <property type="evidence" value="ECO:0007669"/>
    <property type="project" value="InterPro"/>
</dbReference>
<feature type="compositionally biased region" description="Polar residues" evidence="6">
    <location>
        <begin position="579"/>
        <end position="591"/>
    </location>
</feature>
<evidence type="ECO:0000256" key="1">
    <source>
        <dbReference type="ARBA" id="ARBA00008408"/>
    </source>
</evidence>
<dbReference type="Proteomes" id="UP000078512">
    <property type="component" value="Unassembled WGS sequence"/>
</dbReference>
<dbReference type="PANTHER" id="PTHR10606:SF44">
    <property type="entry name" value="6-PHOSPHOFRUCTO 2-KINASE_FRUCTOSE 2,6-BISPHOSPHATASE LONG FORM"/>
    <property type="match status" value="1"/>
</dbReference>
<dbReference type="GO" id="GO:0005524">
    <property type="term" value="F:ATP binding"/>
    <property type="evidence" value="ECO:0007669"/>
    <property type="project" value="UniProtKB-KW"/>
</dbReference>
<dbReference type="InterPro" id="IPR029033">
    <property type="entry name" value="His_PPase_superfam"/>
</dbReference>
<evidence type="ECO:0000313" key="8">
    <source>
        <dbReference type="EMBL" id="OAQ29563.1"/>
    </source>
</evidence>
<accession>A0A197JX85</accession>
<evidence type="ECO:0000256" key="3">
    <source>
        <dbReference type="ARBA" id="ARBA00022741"/>
    </source>
</evidence>
<keyword evidence="3" id="KW-0547">Nucleotide-binding</keyword>
<keyword evidence="4" id="KW-0378">Hydrolase</keyword>
<gene>
    <name evidence="8" type="ORF">K457DRAFT_502482</name>
</gene>
<dbReference type="EC" id="3.1.3.46" evidence="2"/>
<dbReference type="InterPro" id="IPR003094">
    <property type="entry name" value="6Pfruct_kin"/>
</dbReference>
<feature type="domain" description="6-phosphofructo-2-kinase" evidence="7">
    <location>
        <begin position="10"/>
        <end position="219"/>
    </location>
</feature>
<proteinExistence type="inferred from homology"/>
<evidence type="ECO:0000313" key="9">
    <source>
        <dbReference type="Proteomes" id="UP000078512"/>
    </source>
</evidence>
<dbReference type="SUPFAM" id="SSF53254">
    <property type="entry name" value="Phosphoglycerate mutase-like"/>
    <property type="match status" value="1"/>
</dbReference>
<dbReference type="Gene3D" id="3.40.50.300">
    <property type="entry name" value="P-loop containing nucleotide triphosphate hydrolases"/>
    <property type="match status" value="1"/>
</dbReference>
<sequence>MSTAMSINPGSRVACVLVGLPGTSKTLVAQKVCRYLQWLGIEAKVFNVGNYRRKLFGTHQPHSFFDPTNPEGERSRNEATNAALKDMIHWFRKDEGTVALFDATNSTKAKRELLLQECERNDVQVMFIESVCEDEAIQLANAIETQMHSPDYEHMEPELALQDFKARTRLFKEKYETIVDRDQAYIKLIDAGSQVIVNRIKGYVQSRVVYYLMNLRIAPRNIYFSRHGESLFNVMGLLGGDSELSARGKQYARALPELLSTHIPNADRLTIWTSTKKRTIATAKHLPNKKLAWQALDELEAGKADALTYEQVEEQFPEDFAKRDNDKYNYRYQDGESYRDVVQRLEPVIMDLERQDNVLIIGHQAILRCLYAYFMNHSFERLPYLKIPLHTVIQLTPGAYTCEERRFKVDIEAVDTHRPKPKAGSPAVTKAAAPADPEVQALATAPEPTGRPLTDAEKPKIILSNMKTTTFRDALHPDAASVESRATSPAPAQVVATAVVPDASAPAPAPALAPAPVAAPASLSQAPASIALPPVEEKAKQIAAALMQATAVGSIANPAIALGLNDINTPIPESALSAPIQSSNNGETTLKSAGGPAAGLSVNSNSTGSVSWKSASTPPMSPVPSIPESMSAAAQAAAEVDDAALSDSQDLDQYCASPIPGTGSKGVSPSSSLEQIAVVAVDNKPKKEVAVAVLASATVAVENSKEVAVPTRQPVAQVATAALV</sequence>
<dbReference type="FunFam" id="3.40.50.300:FF:000644">
    <property type="entry name" value="GpmB, Fructose-2,6-bisphosphatase"/>
    <property type="match status" value="1"/>
</dbReference>
<feature type="compositionally biased region" description="Polar residues" evidence="6">
    <location>
        <begin position="601"/>
        <end position="618"/>
    </location>
</feature>
<dbReference type="SMART" id="SM00855">
    <property type="entry name" value="PGAM"/>
    <property type="match status" value="1"/>
</dbReference>
<name>A0A197JX85_9FUNG</name>
<dbReference type="PANTHER" id="PTHR10606">
    <property type="entry name" value="6-PHOSPHOFRUCTO-2-KINASE/FRUCTOSE-2,6-BISPHOSPHATASE"/>
    <property type="match status" value="1"/>
</dbReference>
<evidence type="ECO:0000256" key="6">
    <source>
        <dbReference type="SAM" id="MobiDB-lite"/>
    </source>
</evidence>
<evidence type="ECO:0000256" key="4">
    <source>
        <dbReference type="ARBA" id="ARBA00022801"/>
    </source>
</evidence>
<keyword evidence="5" id="KW-0067">ATP-binding</keyword>
<dbReference type="InterPro" id="IPR027417">
    <property type="entry name" value="P-loop_NTPase"/>
</dbReference>
<dbReference type="SUPFAM" id="SSF52540">
    <property type="entry name" value="P-loop containing nucleoside triphosphate hydrolases"/>
    <property type="match status" value="1"/>
</dbReference>
<feature type="region of interest" description="Disordered" evidence="6">
    <location>
        <begin position="578"/>
        <end position="627"/>
    </location>
</feature>
<dbReference type="Pfam" id="PF01591">
    <property type="entry name" value="6PF2K"/>
    <property type="match status" value="1"/>
</dbReference>
<reference evidence="8 9" key="1">
    <citation type="submission" date="2016-05" db="EMBL/GenBank/DDBJ databases">
        <title>Genome sequencing reveals origins of a unique bacterial endosymbiosis in the earliest lineages of terrestrial Fungi.</title>
        <authorList>
            <consortium name="DOE Joint Genome Institute"/>
            <person name="Uehling J."/>
            <person name="Gryganskyi A."/>
            <person name="Hameed K."/>
            <person name="Tschaplinski T."/>
            <person name="Misztal P."/>
            <person name="Wu S."/>
            <person name="Desiro A."/>
            <person name="Vande Pol N."/>
            <person name="Du Z.-Y."/>
            <person name="Zienkiewicz A."/>
            <person name="Zienkiewicz K."/>
            <person name="Morin E."/>
            <person name="Tisserant E."/>
            <person name="Splivallo R."/>
            <person name="Hainaut M."/>
            <person name="Henrissat B."/>
            <person name="Ohm R."/>
            <person name="Kuo A."/>
            <person name="Yan J."/>
            <person name="Lipzen A."/>
            <person name="Nolan M."/>
            <person name="Labutti K."/>
            <person name="Barry K."/>
            <person name="Goldstein A."/>
            <person name="Labbe J."/>
            <person name="Schadt C."/>
            <person name="Tuskan G."/>
            <person name="Grigoriev I."/>
            <person name="Martin F."/>
            <person name="Vilgalys R."/>
            <person name="Bonito G."/>
        </authorList>
    </citation>
    <scope>NUCLEOTIDE SEQUENCE [LARGE SCALE GENOMIC DNA]</scope>
    <source>
        <strain evidence="8 9">AG-77</strain>
    </source>
</reference>
<dbReference type="GO" id="GO:0006003">
    <property type="term" value="P:fructose 2,6-bisphosphate metabolic process"/>
    <property type="evidence" value="ECO:0007669"/>
    <property type="project" value="InterPro"/>
</dbReference>
<keyword evidence="9" id="KW-1185">Reference proteome</keyword>
<evidence type="ECO:0000256" key="5">
    <source>
        <dbReference type="ARBA" id="ARBA00022840"/>
    </source>
</evidence>
<dbReference type="FunFam" id="3.40.50.1240:FF:000005">
    <property type="entry name" value="GpmB, Fructose-2,6-bisphosphatase"/>
    <property type="match status" value="1"/>
</dbReference>
<dbReference type="GO" id="GO:0006000">
    <property type="term" value="P:fructose metabolic process"/>
    <property type="evidence" value="ECO:0007669"/>
    <property type="project" value="InterPro"/>
</dbReference>
<dbReference type="CDD" id="cd07067">
    <property type="entry name" value="HP_PGM_like"/>
    <property type="match status" value="1"/>
</dbReference>
<evidence type="ECO:0000259" key="7">
    <source>
        <dbReference type="Pfam" id="PF01591"/>
    </source>
</evidence>
<dbReference type="PRINTS" id="PR00991">
    <property type="entry name" value="6PFRUCTKNASE"/>
</dbReference>
<dbReference type="GO" id="GO:0004331">
    <property type="term" value="F:fructose-2,6-bisphosphate 2-phosphatase activity"/>
    <property type="evidence" value="ECO:0007669"/>
    <property type="project" value="UniProtKB-EC"/>
</dbReference>
<dbReference type="GO" id="GO:0005829">
    <property type="term" value="C:cytosol"/>
    <property type="evidence" value="ECO:0007669"/>
    <property type="project" value="TreeGrafter"/>
</dbReference>
<dbReference type="InterPro" id="IPR013078">
    <property type="entry name" value="His_Pase_superF_clade-1"/>
</dbReference>
<dbReference type="AlphaFoldDB" id="A0A197JX85"/>
<dbReference type="OrthoDB" id="267323at2759"/>
<dbReference type="Pfam" id="PF00300">
    <property type="entry name" value="His_Phos_1"/>
    <property type="match status" value="1"/>
</dbReference>
<dbReference type="InterPro" id="IPR013079">
    <property type="entry name" value="6Phosfructo_kin"/>
</dbReference>